<keyword evidence="3" id="KW-0368">Histidine biosynthesis</keyword>
<dbReference type="OrthoDB" id="9790411at2"/>
<dbReference type="InterPro" id="IPR038494">
    <property type="entry name" value="IGPD_sf"/>
</dbReference>
<keyword evidence="4 5" id="KW-0456">Lyase</keyword>
<dbReference type="InterPro" id="IPR000807">
    <property type="entry name" value="ImidazoleglycerolP_deHydtase"/>
</dbReference>
<dbReference type="InterPro" id="IPR020568">
    <property type="entry name" value="Ribosomal_Su5_D2-typ_SF"/>
</dbReference>
<evidence type="ECO:0000313" key="6">
    <source>
        <dbReference type="Proteomes" id="UP000055684"/>
    </source>
</evidence>
<keyword evidence="2" id="KW-0028">Amino-acid biosynthesis</keyword>
<accession>A0A0S2UPJ5</accession>
<evidence type="ECO:0000256" key="3">
    <source>
        <dbReference type="ARBA" id="ARBA00023102"/>
    </source>
</evidence>
<dbReference type="InterPro" id="IPR020565">
    <property type="entry name" value="ImidazoleglycerP_deHydtase_CS"/>
</dbReference>
<reference evidence="6" key="1">
    <citation type="submission" date="2015-11" db="EMBL/GenBank/DDBJ databases">
        <title>Complete genome sequences of the obligate symbionts Candidatus Sulcia muelleri and Candidatus Nasuia deltocephalinicola from the pestiferous leafhopper, Macrosteles quadripunctulatus (Hemiptera: Cicadellidae).</title>
        <authorList>
            <person name="Bennett G.M."/>
            <person name="Abba S."/>
            <person name="Kube M."/>
            <person name="Marzachi C."/>
        </authorList>
    </citation>
    <scope>NUCLEOTIDE SEQUENCE [LARGE SCALE GENOMIC DNA]</scope>
    <source>
        <strain evidence="6">PUNC</strain>
    </source>
</reference>
<protein>
    <submittedName>
        <fullName evidence="5">Imidazoleglycerol-phosphate dehydratase</fullName>
        <ecNumber evidence="5">4.2.1.19</ecNumber>
    </submittedName>
</protein>
<gene>
    <name evidence="5" type="ORF">ASU29_161</name>
</gene>
<name>A0A0S2UPJ5_9PROT</name>
<reference evidence="5 6" key="2">
    <citation type="journal article" date="2016" name="Genome Announc.">
        <title>Complete Genome Sequences of the Obligate Symbionts 'Candidatus Sulcia muelleri' and 'Ca. Nasuia deltocephalinicola' from the Pestiferous Leafhopper Macrosteles quadripunctulatus (Hemiptera: Cicadellidae).</title>
        <authorList>
            <person name="Bennett G.M."/>
            <person name="Abba S."/>
            <person name="Kube M."/>
            <person name="Marzachi C."/>
        </authorList>
    </citation>
    <scope>NUCLEOTIDE SEQUENCE [LARGE SCALE GENOMIC DNA]</scope>
    <source>
        <strain evidence="5 6">PUNC</strain>
    </source>
</reference>
<dbReference type="GO" id="GO:0004424">
    <property type="term" value="F:imidazoleglycerol-phosphate dehydratase activity"/>
    <property type="evidence" value="ECO:0007669"/>
    <property type="project" value="UniProtKB-EC"/>
</dbReference>
<comment type="pathway">
    <text evidence="1">Amino-acid biosynthesis; L-histidine biosynthesis; L-histidine from 5-phospho-alpha-D-ribose 1-diphosphate: step 6/9.</text>
</comment>
<dbReference type="EC" id="4.2.1.19" evidence="5"/>
<dbReference type="Pfam" id="PF00475">
    <property type="entry name" value="IGPD"/>
    <property type="match status" value="1"/>
</dbReference>
<dbReference type="SUPFAM" id="SSF54211">
    <property type="entry name" value="Ribosomal protein S5 domain 2-like"/>
    <property type="match status" value="2"/>
</dbReference>
<evidence type="ECO:0000313" key="5">
    <source>
        <dbReference type="EMBL" id="ALP70070.1"/>
    </source>
</evidence>
<dbReference type="Gene3D" id="3.30.230.40">
    <property type="entry name" value="Imidazole glycerol phosphate dehydratase, domain 1"/>
    <property type="match status" value="2"/>
</dbReference>
<dbReference type="EMBL" id="CP013211">
    <property type="protein sequence ID" value="ALP70070.1"/>
    <property type="molecule type" value="Genomic_DNA"/>
</dbReference>
<sequence>MNFIYEYFRKTKETYISLQYFFKSINNIKNNINMDLLYLKHMIDQISINSLIKININFIGDIKLDYHHSVEDIGIIMGKLFKYFINIYYKNKLNRYGFYYVPLDDSLSRTVIDISGRSYLSYNLFYYNLYISNFNINLFYDFFLSFSNNSNITIYIDNLIGFNIHHIFESIFKSFGRSIKIALSLKKNKNTTKGIIF</sequence>
<dbReference type="PANTHER" id="PTHR23133">
    <property type="entry name" value="IMIDAZOLEGLYCEROL-PHOSPHATE DEHYDRATASE HIS7"/>
    <property type="match status" value="1"/>
</dbReference>
<evidence type="ECO:0000256" key="1">
    <source>
        <dbReference type="ARBA" id="ARBA00005047"/>
    </source>
</evidence>
<dbReference type="UniPathway" id="UPA00031">
    <property type="reaction ID" value="UER00011"/>
</dbReference>
<dbReference type="PROSITE" id="PS00955">
    <property type="entry name" value="IGP_DEHYDRATASE_2"/>
    <property type="match status" value="1"/>
</dbReference>
<evidence type="ECO:0000256" key="4">
    <source>
        <dbReference type="ARBA" id="ARBA00023239"/>
    </source>
</evidence>
<organism evidence="5 6">
    <name type="scientific">Candidatus Nasuia deltocephalincola</name>
    <dbReference type="NCBI Taxonomy" id="1160784"/>
    <lineage>
        <taxon>Bacteria</taxon>
        <taxon>Pseudomonadati</taxon>
        <taxon>Pseudomonadota</taxon>
        <taxon>Betaproteobacteria</taxon>
        <taxon>Candidatus Nasuia</taxon>
    </lineage>
</organism>
<evidence type="ECO:0000256" key="2">
    <source>
        <dbReference type="ARBA" id="ARBA00022605"/>
    </source>
</evidence>
<dbReference type="PANTHER" id="PTHR23133:SF2">
    <property type="entry name" value="IMIDAZOLEGLYCEROL-PHOSPHATE DEHYDRATASE"/>
    <property type="match status" value="1"/>
</dbReference>
<dbReference type="AlphaFoldDB" id="A0A0S2UPJ5"/>
<proteinExistence type="predicted"/>
<dbReference type="GO" id="GO:0000105">
    <property type="term" value="P:L-histidine biosynthetic process"/>
    <property type="evidence" value="ECO:0007669"/>
    <property type="project" value="UniProtKB-UniPathway"/>
</dbReference>
<dbReference type="Proteomes" id="UP000055684">
    <property type="component" value="Chromosome"/>
</dbReference>